<dbReference type="Proteomes" id="UP000298681">
    <property type="component" value="Unassembled WGS sequence"/>
</dbReference>
<evidence type="ECO:0000313" key="3">
    <source>
        <dbReference type="Proteomes" id="UP000298681"/>
    </source>
</evidence>
<feature type="signal peptide" evidence="1">
    <location>
        <begin position="1"/>
        <end position="22"/>
    </location>
</feature>
<evidence type="ECO:0000313" key="2">
    <source>
        <dbReference type="EMBL" id="TKS53625.1"/>
    </source>
</evidence>
<protein>
    <recommendedName>
        <fullName evidence="4">Lipoprotein</fullName>
    </recommendedName>
</protein>
<accession>A0A4Z1R504</accession>
<dbReference type="EMBL" id="SPUH01000001">
    <property type="protein sequence ID" value="TKS53625.1"/>
    <property type="molecule type" value="Genomic_DNA"/>
</dbReference>
<dbReference type="Pfam" id="PF20101">
    <property type="entry name" value="DUF6491"/>
    <property type="match status" value="1"/>
</dbReference>
<name>A0A4Z1R504_9GAMM</name>
<dbReference type="InterPro" id="IPR045500">
    <property type="entry name" value="DUF6491"/>
</dbReference>
<keyword evidence="1" id="KW-0732">Signal</keyword>
<keyword evidence="3" id="KW-1185">Reference proteome</keyword>
<organism evidence="2 3">
    <name type="scientific">Luteimonas yindakuii</name>
    <dbReference type="NCBI Taxonomy" id="2565782"/>
    <lineage>
        <taxon>Bacteria</taxon>
        <taxon>Pseudomonadati</taxon>
        <taxon>Pseudomonadota</taxon>
        <taxon>Gammaproteobacteria</taxon>
        <taxon>Lysobacterales</taxon>
        <taxon>Lysobacteraceae</taxon>
        <taxon>Luteimonas</taxon>
    </lineage>
</organism>
<evidence type="ECO:0000256" key="1">
    <source>
        <dbReference type="SAM" id="SignalP"/>
    </source>
</evidence>
<feature type="chain" id="PRO_5021473963" description="Lipoprotein" evidence="1">
    <location>
        <begin position="23"/>
        <end position="154"/>
    </location>
</feature>
<proteinExistence type="predicted"/>
<dbReference type="AlphaFoldDB" id="A0A4Z1R504"/>
<reference evidence="2 3" key="1">
    <citation type="submission" date="2019-01" db="EMBL/GenBank/DDBJ databases">
        <authorList>
            <person name="Zhang S."/>
        </authorList>
    </citation>
    <scope>NUCLEOTIDE SEQUENCE [LARGE SCALE GENOMIC DNA]</scope>
    <source>
        <strain evidence="2 3">1626</strain>
    </source>
</reference>
<evidence type="ECO:0008006" key="4">
    <source>
        <dbReference type="Google" id="ProtNLM"/>
    </source>
</evidence>
<dbReference type="PROSITE" id="PS51257">
    <property type="entry name" value="PROKAR_LIPOPROTEIN"/>
    <property type="match status" value="1"/>
</dbReference>
<comment type="caution">
    <text evidence="2">The sequence shown here is derived from an EMBL/GenBank/DDBJ whole genome shotgun (WGS) entry which is preliminary data.</text>
</comment>
<dbReference type="RefSeq" id="WP_134673012.1">
    <property type="nucleotide sequence ID" value="NZ_SPUH01000001.1"/>
</dbReference>
<gene>
    <name evidence="2" type="ORF">E4582_01775</name>
</gene>
<sequence length="154" mass="16684">MKTTNARLLAPVLLATALAACATGGIPDAQKLELYRSHAGEPVSSFNFFGRLNGWTPLGDSALAVWTRPSEAFLLQLTGRCPDLDFAPAISLTSTQNRVHARFDKVIPLDRNPHSIPCHIAEIRPLDTRALRTAERELREGEVVADQPSGEAGT</sequence>